<accession>A0A388KEX5</accession>
<evidence type="ECO:0000313" key="2">
    <source>
        <dbReference type="EMBL" id="GBG68608.1"/>
    </source>
</evidence>
<evidence type="ECO:0000256" key="1">
    <source>
        <dbReference type="SAM" id="MobiDB-lite"/>
    </source>
</evidence>
<evidence type="ECO:0000313" key="3">
    <source>
        <dbReference type="Proteomes" id="UP000265515"/>
    </source>
</evidence>
<dbReference type="AlphaFoldDB" id="A0A388KEX5"/>
<reference evidence="2 3" key="1">
    <citation type="journal article" date="2018" name="Cell">
        <title>The Chara Genome: Secondary Complexity and Implications for Plant Terrestrialization.</title>
        <authorList>
            <person name="Nishiyama T."/>
            <person name="Sakayama H."/>
            <person name="Vries J.D."/>
            <person name="Buschmann H."/>
            <person name="Saint-Marcoux D."/>
            <person name="Ullrich K.K."/>
            <person name="Haas F.B."/>
            <person name="Vanderstraeten L."/>
            <person name="Becker D."/>
            <person name="Lang D."/>
            <person name="Vosolsobe S."/>
            <person name="Rombauts S."/>
            <person name="Wilhelmsson P.K.I."/>
            <person name="Janitza P."/>
            <person name="Kern R."/>
            <person name="Heyl A."/>
            <person name="Rumpler F."/>
            <person name="Villalobos L.I.A.C."/>
            <person name="Clay J.M."/>
            <person name="Skokan R."/>
            <person name="Toyoda A."/>
            <person name="Suzuki Y."/>
            <person name="Kagoshima H."/>
            <person name="Schijlen E."/>
            <person name="Tajeshwar N."/>
            <person name="Catarino B."/>
            <person name="Hetherington A.J."/>
            <person name="Saltykova A."/>
            <person name="Bonnot C."/>
            <person name="Breuninger H."/>
            <person name="Symeonidi A."/>
            <person name="Radhakrishnan G.V."/>
            <person name="Van Nieuwerburgh F."/>
            <person name="Deforce D."/>
            <person name="Chang C."/>
            <person name="Karol K.G."/>
            <person name="Hedrich R."/>
            <person name="Ulvskov P."/>
            <person name="Glockner G."/>
            <person name="Delwiche C.F."/>
            <person name="Petrasek J."/>
            <person name="Van de Peer Y."/>
            <person name="Friml J."/>
            <person name="Beilby M."/>
            <person name="Dolan L."/>
            <person name="Kohara Y."/>
            <person name="Sugano S."/>
            <person name="Fujiyama A."/>
            <person name="Delaux P.-M."/>
            <person name="Quint M."/>
            <person name="TheiBen G."/>
            <person name="Hagemann M."/>
            <person name="Harholt J."/>
            <person name="Dunand C."/>
            <person name="Zachgo S."/>
            <person name="Langdale J."/>
            <person name="Maumus F."/>
            <person name="Straeten D.V.D."/>
            <person name="Gould S.B."/>
            <person name="Rensing S.A."/>
        </authorList>
    </citation>
    <scope>NUCLEOTIDE SEQUENCE [LARGE SCALE GENOMIC DNA]</scope>
    <source>
        <strain evidence="2 3">S276</strain>
    </source>
</reference>
<dbReference type="Gramene" id="GBG68608">
    <property type="protein sequence ID" value="GBG68608"/>
    <property type="gene ID" value="CBR_g3149"/>
</dbReference>
<comment type="caution">
    <text evidence="2">The sequence shown here is derived from an EMBL/GenBank/DDBJ whole genome shotgun (WGS) entry which is preliminary data.</text>
</comment>
<protein>
    <submittedName>
        <fullName evidence="2">Uncharacterized protein</fullName>
    </submittedName>
</protein>
<name>A0A388KEX5_CHABU</name>
<gene>
    <name evidence="2" type="ORF">CBR_g3149</name>
</gene>
<proteinExistence type="predicted"/>
<keyword evidence="3" id="KW-1185">Reference proteome</keyword>
<dbReference type="Proteomes" id="UP000265515">
    <property type="component" value="Unassembled WGS sequence"/>
</dbReference>
<sequence>MVDSQIGTAPIPQCGRQEERTLASPSMGRRKPRGSLMIGFPNYLSSKCRAGVGQHPRDVKKWFVVWQSDSEANRNFRARAQDADDAVPVRQSVRPVPGPGLVSVPGLAPAPAPVPGLVPVPAPVPGLVPPPGVPGLVPASSSCCCCSWSCSSSLLLFLVLFHFLAPFPCSCSWSCSSSRCSWFVTLPVPGLLPFLVPASVPGPDRADSCSSSSPVRLPAPAPAPAPLLAEHALCRLRGHP</sequence>
<organism evidence="2 3">
    <name type="scientific">Chara braunii</name>
    <name type="common">Braun's stonewort</name>
    <dbReference type="NCBI Taxonomy" id="69332"/>
    <lineage>
        <taxon>Eukaryota</taxon>
        <taxon>Viridiplantae</taxon>
        <taxon>Streptophyta</taxon>
        <taxon>Charophyceae</taxon>
        <taxon>Charales</taxon>
        <taxon>Characeae</taxon>
        <taxon>Chara</taxon>
    </lineage>
</organism>
<dbReference type="EMBL" id="BFEA01000103">
    <property type="protein sequence ID" value="GBG68608.1"/>
    <property type="molecule type" value="Genomic_DNA"/>
</dbReference>
<feature type="region of interest" description="Disordered" evidence="1">
    <location>
        <begin position="1"/>
        <end position="34"/>
    </location>
</feature>